<comment type="caution">
    <text evidence="2">The sequence shown here is derived from an EMBL/GenBank/DDBJ whole genome shotgun (WGS) entry which is preliminary data.</text>
</comment>
<feature type="signal peptide" evidence="1">
    <location>
        <begin position="1"/>
        <end position="34"/>
    </location>
</feature>
<keyword evidence="1" id="KW-0732">Signal</keyword>
<reference evidence="2 3" key="1">
    <citation type="submission" date="2024-04" db="EMBL/GenBank/DDBJ databases">
        <title>Phyllosticta paracitricarpa is synonymous to the EU quarantine fungus P. citricarpa based on phylogenomic analyses.</title>
        <authorList>
            <consortium name="Lawrence Berkeley National Laboratory"/>
            <person name="Van Ingen-Buijs V.A."/>
            <person name="Van Westerhoven A.C."/>
            <person name="Haridas S."/>
            <person name="Skiadas P."/>
            <person name="Martin F."/>
            <person name="Groenewald J.Z."/>
            <person name="Crous P.W."/>
            <person name="Seidl M.F."/>
        </authorList>
    </citation>
    <scope>NUCLEOTIDE SEQUENCE [LARGE SCALE GENOMIC DNA]</scope>
    <source>
        <strain evidence="2 3">CBS 123374</strain>
    </source>
</reference>
<protein>
    <recommendedName>
        <fullName evidence="4">Secreted protein</fullName>
    </recommendedName>
</protein>
<evidence type="ECO:0008006" key="4">
    <source>
        <dbReference type="Google" id="ProtNLM"/>
    </source>
</evidence>
<evidence type="ECO:0000313" key="3">
    <source>
        <dbReference type="Proteomes" id="UP001492380"/>
    </source>
</evidence>
<organism evidence="2 3">
    <name type="scientific">Phyllosticta capitalensis</name>
    <dbReference type="NCBI Taxonomy" id="121624"/>
    <lineage>
        <taxon>Eukaryota</taxon>
        <taxon>Fungi</taxon>
        <taxon>Dikarya</taxon>
        <taxon>Ascomycota</taxon>
        <taxon>Pezizomycotina</taxon>
        <taxon>Dothideomycetes</taxon>
        <taxon>Dothideomycetes incertae sedis</taxon>
        <taxon>Botryosphaeriales</taxon>
        <taxon>Phyllostictaceae</taxon>
        <taxon>Phyllosticta</taxon>
    </lineage>
</organism>
<sequence length="189" mass="20471">MRCDRLASGALSIVPLPRLACLGLASARCSLAAASEPDPCSPSVCSQQTSTTFLQHLKASSVSFLQASRLTAFCSFLSLSPLSTINSASKCAQGNLLEAAHLHERHSFFALAFNAVVETSPEVSLFQCLAREVKCYPEPPAPSAVHILPPNHHIIEYSRKGNPRIRDSYHWCENGTLPHRSSRSSILIS</sequence>
<evidence type="ECO:0000313" key="2">
    <source>
        <dbReference type="EMBL" id="KAK8233878.1"/>
    </source>
</evidence>
<keyword evidence="3" id="KW-1185">Reference proteome</keyword>
<dbReference type="Proteomes" id="UP001492380">
    <property type="component" value="Unassembled WGS sequence"/>
</dbReference>
<accession>A0ABR1YMZ9</accession>
<feature type="chain" id="PRO_5047442880" description="Secreted protein" evidence="1">
    <location>
        <begin position="35"/>
        <end position="189"/>
    </location>
</feature>
<evidence type="ECO:0000256" key="1">
    <source>
        <dbReference type="SAM" id="SignalP"/>
    </source>
</evidence>
<gene>
    <name evidence="2" type="ORF">HDK90DRAFT_487951</name>
</gene>
<name>A0ABR1YMZ9_9PEZI</name>
<proteinExistence type="predicted"/>
<dbReference type="EMBL" id="JBBWRZ010000006">
    <property type="protein sequence ID" value="KAK8233878.1"/>
    <property type="molecule type" value="Genomic_DNA"/>
</dbReference>